<evidence type="ECO:0000256" key="1">
    <source>
        <dbReference type="SAM" id="MobiDB-lite"/>
    </source>
</evidence>
<protein>
    <submittedName>
        <fullName evidence="2">Uncharacterized protein</fullName>
    </submittedName>
</protein>
<evidence type="ECO:0000313" key="3">
    <source>
        <dbReference type="Proteomes" id="UP000006919"/>
    </source>
</evidence>
<dbReference type="Proteomes" id="UP000006919">
    <property type="component" value="Chromosome"/>
</dbReference>
<dbReference type="HOGENOM" id="CLU_2411381_0_0_9"/>
<dbReference type="RefSeq" id="WP_013497926.1">
    <property type="nucleotide sequence ID" value="NZ_JHYT01000026.1"/>
</dbReference>
<name>E6UDW7_RUMA7</name>
<gene>
    <name evidence="2" type="ordered locus">Rumal_1238</name>
</gene>
<dbReference type="STRING" id="697329.Rumal_1238"/>
<accession>E6UDW7</accession>
<organism evidence="2 3">
    <name type="scientific">Ruminococcus albus (strain ATCC 27210 / DSM 20455 / JCM 14654 / NCDO 2250 / 7)</name>
    <dbReference type="NCBI Taxonomy" id="697329"/>
    <lineage>
        <taxon>Bacteria</taxon>
        <taxon>Bacillati</taxon>
        <taxon>Bacillota</taxon>
        <taxon>Clostridia</taxon>
        <taxon>Eubacteriales</taxon>
        <taxon>Oscillospiraceae</taxon>
        <taxon>Ruminococcus</taxon>
    </lineage>
</organism>
<reference evidence="2 3" key="1">
    <citation type="journal article" date="2011" name="J. Bacteriol.">
        <title>Complete genome of the cellulolytic ruminal bacterium Ruminococcus albus 7.</title>
        <authorList>
            <person name="Suen G."/>
            <person name="Stevenson D.M."/>
            <person name="Bruce D.C."/>
            <person name="Chertkov O."/>
            <person name="Copeland A."/>
            <person name="Cheng J.F."/>
            <person name="Detter C."/>
            <person name="Detter J.C."/>
            <person name="Goodwin L.A."/>
            <person name="Han C.S."/>
            <person name="Hauser L.J."/>
            <person name="Ivanova N.N."/>
            <person name="Kyrpides N.C."/>
            <person name="Land M.L."/>
            <person name="Lapidus A."/>
            <person name="Lucas S."/>
            <person name="Ovchinnikova G."/>
            <person name="Pitluck S."/>
            <person name="Tapia R."/>
            <person name="Woyke T."/>
            <person name="Boyum J."/>
            <person name="Mead D."/>
            <person name="Weimer P.J."/>
        </authorList>
    </citation>
    <scope>NUCLEOTIDE SEQUENCE [LARGE SCALE GENOMIC DNA]</scope>
    <source>
        <strain evidence="3">ATCC 27210 / DSM 20455 / JCM 14654 / NCDO 2250 / 7</strain>
    </source>
</reference>
<dbReference type="EMBL" id="CP002403">
    <property type="protein sequence ID" value="ADU21754.1"/>
    <property type="molecule type" value="Genomic_DNA"/>
</dbReference>
<feature type="compositionally biased region" description="Basic and acidic residues" evidence="1">
    <location>
        <begin position="80"/>
        <end position="92"/>
    </location>
</feature>
<dbReference type="KEGG" id="ral:Rumal_1238"/>
<evidence type="ECO:0000313" key="2">
    <source>
        <dbReference type="EMBL" id="ADU21754.1"/>
    </source>
</evidence>
<feature type="compositionally biased region" description="Polar residues" evidence="1">
    <location>
        <begin position="62"/>
        <end position="72"/>
    </location>
</feature>
<proteinExistence type="predicted"/>
<dbReference type="AlphaFoldDB" id="E6UDW7"/>
<sequence length="92" mass="10043">MEENKGLAELLGKDKESRAFFASLSPELRRLLMKNDAGNFIMLHRAVSESGRQTFAAGDMTDGQTVSASERTGSFPCGDDISRETWEKLGGS</sequence>
<feature type="region of interest" description="Disordered" evidence="1">
    <location>
        <begin position="60"/>
        <end position="92"/>
    </location>
</feature>